<proteinExistence type="predicted"/>
<dbReference type="Proteomes" id="UP000001950">
    <property type="component" value="Chromosome 4"/>
</dbReference>
<dbReference type="GeneID" id="3863280"/>
<evidence type="ECO:0000256" key="3">
    <source>
        <dbReference type="SAM" id="MobiDB-lite"/>
    </source>
</evidence>
<dbReference type="VEuPathDB" id="PiroplasmaDB:TA09340"/>
<evidence type="ECO:0000256" key="2">
    <source>
        <dbReference type="ARBA" id="ARBA00023134"/>
    </source>
</evidence>
<protein>
    <recommendedName>
        <fullName evidence="4">G domain-containing protein</fullName>
    </recommendedName>
</protein>
<dbReference type="SUPFAM" id="SSF52540">
    <property type="entry name" value="P-loop containing nucleoside triphosphate hydrolases"/>
    <property type="match status" value="1"/>
</dbReference>
<feature type="compositionally biased region" description="Low complexity" evidence="3">
    <location>
        <begin position="818"/>
        <end position="837"/>
    </location>
</feature>
<dbReference type="OMA" id="QRVRWFP"/>
<dbReference type="GO" id="GO:0032543">
    <property type="term" value="P:mitochondrial translation"/>
    <property type="evidence" value="ECO:0007669"/>
    <property type="project" value="TreeGrafter"/>
</dbReference>
<dbReference type="PRINTS" id="PR00326">
    <property type="entry name" value="GTP1OBG"/>
</dbReference>
<feature type="compositionally biased region" description="Polar residues" evidence="3">
    <location>
        <begin position="357"/>
        <end position="390"/>
    </location>
</feature>
<feature type="compositionally biased region" description="Low complexity" evidence="3">
    <location>
        <begin position="629"/>
        <end position="666"/>
    </location>
</feature>
<reference evidence="5 6" key="1">
    <citation type="journal article" date="2005" name="Science">
        <title>Genome of the host-cell transforming parasite Theileria annulata compared with T. parva.</title>
        <authorList>
            <person name="Pain A."/>
            <person name="Renauld H."/>
            <person name="Berriman M."/>
            <person name="Murphy L."/>
            <person name="Yeats C.A."/>
            <person name="Weir W."/>
            <person name="Kerhornou A."/>
            <person name="Aslett M."/>
            <person name="Bishop R."/>
            <person name="Bouchier C."/>
            <person name="Cochet M."/>
            <person name="Coulson R.M.R."/>
            <person name="Cronin A."/>
            <person name="de Villiers E.P."/>
            <person name="Fraser A."/>
            <person name="Fosker N."/>
            <person name="Gardner M."/>
            <person name="Goble A."/>
            <person name="Griffiths-Jones S."/>
            <person name="Harris D.E."/>
            <person name="Katzer F."/>
            <person name="Larke N."/>
            <person name="Lord A."/>
            <person name="Maser P."/>
            <person name="McKellar S."/>
            <person name="Mooney P."/>
            <person name="Morton F."/>
            <person name="Nene V."/>
            <person name="O'Neil S."/>
            <person name="Price C."/>
            <person name="Quail M.A."/>
            <person name="Rabbinowitsch E."/>
            <person name="Rawlings N.D."/>
            <person name="Rutter S."/>
            <person name="Saunders D."/>
            <person name="Seeger K."/>
            <person name="Shah T."/>
            <person name="Squares R."/>
            <person name="Squares S."/>
            <person name="Tivey A."/>
            <person name="Walker A.R."/>
            <person name="Woodward J."/>
            <person name="Dobbelaere D.A.E."/>
            <person name="Langsley G."/>
            <person name="Rajandream M.A."/>
            <person name="McKeever D."/>
            <person name="Shiels B."/>
            <person name="Tait A."/>
            <person name="Barrell B.G."/>
            <person name="Hall N."/>
        </authorList>
    </citation>
    <scope>NUCLEOTIDE SEQUENCE [LARGE SCALE GENOMIC DNA]</scope>
    <source>
        <strain evidence="6">Ankara</strain>
    </source>
</reference>
<feature type="compositionally biased region" description="Polar residues" evidence="3">
    <location>
        <begin position="397"/>
        <end position="408"/>
    </location>
</feature>
<sequence>MIFLNVFYLLTFTSYKNFSFNFKYNNLTNIYSNTIYTKDYTYTCDDGYTRDSIHTRDYGYTTNGSKRDNKLNSKLGINYEDLMNNNELDEIRKEKKIKIPYFVEYPIDKVIDEPDITKEDLVKSILSELGFFSSSVTVTGPPNSTNYGTVGASTVTKGKGANSMPMECNSEKIWNEIAVVTNSRESGTFNENTEGVSEEAPFGAGTDGTTGREPHTVTGKDYLIKTSIIDKFDNMKNEMESSIISEEISPSLGKQRVRWFPNHISRSLSQLHYYLKMSDIILDVRDGRIPFISPDDYFFNLYEQEFPNKPRIIVFTHSDKLPKIAMSQWLKYYRIIFRNIYKSYVTGSSVTVSGPPNSTNRTKGTTSTSQTISPTNSTKDISTTGPSTVTEGKGANDTFSTPGKGANSTAIECTTEEAPFGVGCHEPDPVTGKNPMNRVMFVDAINGIKEIIYLKKHIFRMTRRINIKRIKKGLKPREIRVILMGMPNVGKSSLINRLIGKKITKSYNIPGITRNIQLYSQNTKNNTNKGINKGTNKGNKGMIGYKRLILIDTPGIVYNELKDEKRDEMMLLYSGLNLLNECGYELDEVTIILIKQILKTLLLNKNFIQYNFNNFIFLNSFFKKYSVTGSGPPNSTNNSTNSTTVTKGTTNTLTTSNGTTGASTVTEGKGANSTAMECTKGKGANFTAMECTMGKGANSTAMECNSSNIEDSKGVVGKRATSKEDPFWSGTEGTGAVGGTNTGVVGASTVTDDEIEFNISIILDKMSKWFFGNNLFNCCNKFLNDFRRGKLGKIMLQIPNFYYINFYNKNSNTRNYNSSRDYSGSTSTGSTRGIRGSTESRDIGSDSTGIVDSTRDIKLQYKRGLYEGW</sequence>
<accession>Q4UAD9</accession>
<dbReference type="eggNOG" id="KOG2484">
    <property type="taxonomic scope" value="Eukaryota"/>
</dbReference>
<dbReference type="GO" id="GO:0005525">
    <property type="term" value="F:GTP binding"/>
    <property type="evidence" value="ECO:0007669"/>
    <property type="project" value="UniProtKB-KW"/>
</dbReference>
<evidence type="ECO:0000256" key="1">
    <source>
        <dbReference type="ARBA" id="ARBA00022741"/>
    </source>
</evidence>
<evidence type="ECO:0000259" key="4">
    <source>
        <dbReference type="Pfam" id="PF01926"/>
    </source>
</evidence>
<feature type="domain" description="G" evidence="4">
    <location>
        <begin position="480"/>
        <end position="564"/>
    </location>
</feature>
<dbReference type="EMBL" id="CR940353">
    <property type="protein sequence ID" value="CAI76212.1"/>
    <property type="molecule type" value="Genomic_DNA"/>
</dbReference>
<dbReference type="GO" id="GO:0005739">
    <property type="term" value="C:mitochondrion"/>
    <property type="evidence" value="ECO:0007669"/>
    <property type="project" value="TreeGrafter"/>
</dbReference>
<dbReference type="PANTHER" id="PTHR45782">
    <property type="entry name" value="MITOCHONDRIAL RIBOSOME-ASSOCIATED GTPASE 1"/>
    <property type="match status" value="1"/>
</dbReference>
<feature type="region of interest" description="Disordered" evidence="3">
    <location>
        <begin position="189"/>
        <end position="217"/>
    </location>
</feature>
<dbReference type="STRING" id="5874.Q4UAD9"/>
<keyword evidence="6" id="KW-1185">Reference proteome</keyword>
<keyword evidence="2" id="KW-0342">GTP-binding</keyword>
<dbReference type="GO" id="GO:0003924">
    <property type="term" value="F:GTPase activity"/>
    <property type="evidence" value="ECO:0007669"/>
    <property type="project" value="TreeGrafter"/>
</dbReference>
<evidence type="ECO:0000313" key="5">
    <source>
        <dbReference type="EMBL" id="CAI76212.1"/>
    </source>
</evidence>
<dbReference type="InterPro" id="IPR027417">
    <property type="entry name" value="P-loop_NTPase"/>
</dbReference>
<dbReference type="OrthoDB" id="361963at2759"/>
<evidence type="ECO:0000313" key="6">
    <source>
        <dbReference type="Proteomes" id="UP000001950"/>
    </source>
</evidence>
<dbReference type="PANTHER" id="PTHR45782:SF4">
    <property type="entry name" value="MITOCHONDRIAL RIBOSOME-ASSOCIATED GTPASE 1"/>
    <property type="match status" value="1"/>
</dbReference>
<feature type="region of interest" description="Disordered" evidence="3">
    <location>
        <begin position="351"/>
        <end position="408"/>
    </location>
</feature>
<feature type="region of interest" description="Disordered" evidence="3">
    <location>
        <begin position="817"/>
        <end position="847"/>
    </location>
</feature>
<organism evidence="5 6">
    <name type="scientific">Theileria annulata</name>
    <dbReference type="NCBI Taxonomy" id="5874"/>
    <lineage>
        <taxon>Eukaryota</taxon>
        <taxon>Sar</taxon>
        <taxon>Alveolata</taxon>
        <taxon>Apicomplexa</taxon>
        <taxon>Aconoidasida</taxon>
        <taxon>Piroplasmida</taxon>
        <taxon>Theileriidae</taxon>
        <taxon>Theileria</taxon>
    </lineage>
</organism>
<dbReference type="Gene3D" id="3.40.50.300">
    <property type="entry name" value="P-loop containing nucleotide triphosphate hydrolases"/>
    <property type="match status" value="2"/>
</dbReference>
<dbReference type="AlphaFoldDB" id="Q4UAD9"/>
<name>Q4UAD9_THEAN</name>
<dbReference type="Pfam" id="PF01926">
    <property type="entry name" value="MMR_HSR1"/>
    <property type="match status" value="1"/>
</dbReference>
<dbReference type="RefSeq" id="XP_952837.1">
    <property type="nucleotide sequence ID" value="XM_947744.1"/>
</dbReference>
<feature type="region of interest" description="Disordered" evidence="3">
    <location>
        <begin position="629"/>
        <end position="669"/>
    </location>
</feature>
<gene>
    <name evidence="5" type="ORF">TA09340</name>
</gene>
<dbReference type="InParanoid" id="Q4UAD9"/>
<dbReference type="InterPro" id="IPR006073">
    <property type="entry name" value="GTP-bd"/>
</dbReference>
<dbReference type="KEGG" id="tan:TA09340"/>
<keyword evidence="1" id="KW-0547">Nucleotide-binding</keyword>